<accession>A0A7S2CH93</accession>
<evidence type="ECO:0008006" key="2">
    <source>
        <dbReference type="Google" id="ProtNLM"/>
    </source>
</evidence>
<dbReference type="Gene3D" id="3.40.50.720">
    <property type="entry name" value="NAD(P)-binding Rossmann-like Domain"/>
    <property type="match status" value="1"/>
</dbReference>
<reference evidence="1" key="1">
    <citation type="submission" date="2021-01" db="EMBL/GenBank/DDBJ databases">
        <authorList>
            <person name="Corre E."/>
            <person name="Pelletier E."/>
            <person name="Niang G."/>
            <person name="Scheremetjew M."/>
            <person name="Finn R."/>
            <person name="Kale V."/>
            <person name="Holt S."/>
            <person name="Cochrane G."/>
            <person name="Meng A."/>
            <person name="Brown T."/>
            <person name="Cohen L."/>
        </authorList>
    </citation>
    <scope>NUCLEOTIDE SEQUENCE</scope>
    <source>
        <strain evidence="1">CCMP1381</strain>
    </source>
</reference>
<name>A0A7S2CH93_9STRA</name>
<protein>
    <recommendedName>
        <fullName evidence="2">NAD-dependent epimerase/dehydratase domain-containing protein</fullName>
    </recommendedName>
</protein>
<gene>
    <name evidence="1" type="ORF">DSPE1174_LOCUS14643</name>
</gene>
<evidence type="ECO:0000313" key="1">
    <source>
        <dbReference type="EMBL" id="CAD9425308.1"/>
    </source>
</evidence>
<organism evidence="1">
    <name type="scientific">Octactis speculum</name>
    <dbReference type="NCBI Taxonomy" id="3111310"/>
    <lineage>
        <taxon>Eukaryota</taxon>
        <taxon>Sar</taxon>
        <taxon>Stramenopiles</taxon>
        <taxon>Ochrophyta</taxon>
        <taxon>Dictyochophyceae</taxon>
        <taxon>Dictyochales</taxon>
        <taxon>Dictyochaceae</taxon>
        <taxon>Octactis</taxon>
    </lineage>
</organism>
<dbReference type="EMBL" id="HBGS01028832">
    <property type="protein sequence ID" value="CAD9425308.1"/>
    <property type="molecule type" value="Transcribed_RNA"/>
</dbReference>
<proteinExistence type="predicted"/>
<dbReference type="InterPro" id="IPR036291">
    <property type="entry name" value="NAD(P)-bd_dom_sf"/>
</dbReference>
<dbReference type="AlphaFoldDB" id="A0A7S2CH93"/>
<dbReference type="SUPFAM" id="SSF51735">
    <property type="entry name" value="NAD(P)-binding Rossmann-fold domains"/>
    <property type="match status" value="1"/>
</dbReference>
<sequence length="151" mass="16909">MRRVPLFLLPNDGLERFQPIHVRDMAALMVELGQDSGSTNLERDACGPDAPTALELFRRLKQATGAPAHVMAPGFLRTRHVTFATQPINWLTGDVLLDTDDLDLMCSGLTTANNPSDPSIKNRRSLFDWLDEVGDTLGRTYVSSMDRYYKK</sequence>